<name>A0A7L2UY35_BALRX</name>
<dbReference type="PANTHER" id="PTHR15326">
    <property type="entry name" value="SPERMATOGENESIS-ASSOCIATED PROTEIN 2/TAMOZHENNIC"/>
    <property type="match status" value="1"/>
</dbReference>
<organism evidence="4 5">
    <name type="scientific">Balaeniceps rex</name>
    <name type="common">Shoebill</name>
    <dbReference type="NCBI Taxonomy" id="33584"/>
    <lineage>
        <taxon>Eukaryota</taxon>
        <taxon>Metazoa</taxon>
        <taxon>Chordata</taxon>
        <taxon>Craniata</taxon>
        <taxon>Vertebrata</taxon>
        <taxon>Euteleostomi</taxon>
        <taxon>Archelosauria</taxon>
        <taxon>Archosauria</taxon>
        <taxon>Dinosauria</taxon>
        <taxon>Saurischia</taxon>
        <taxon>Theropoda</taxon>
        <taxon>Coelurosauria</taxon>
        <taxon>Aves</taxon>
        <taxon>Neognathae</taxon>
        <taxon>Neoaves</taxon>
        <taxon>Aequornithes</taxon>
        <taxon>Pelecaniformes</taxon>
        <taxon>Balaenicipitidae</taxon>
        <taxon>Balaeniceps</taxon>
    </lineage>
</organism>
<evidence type="ECO:0000313" key="5">
    <source>
        <dbReference type="Proteomes" id="UP000528411"/>
    </source>
</evidence>
<evidence type="ECO:0000313" key="4">
    <source>
        <dbReference type="EMBL" id="NXS50826.1"/>
    </source>
</evidence>
<comment type="caution">
    <text evidence="4">The sequence shown here is derived from an EMBL/GenBank/DDBJ whole genome shotgun (WGS) entry which is preliminary data.</text>
</comment>
<dbReference type="GO" id="GO:0005737">
    <property type="term" value="C:cytoplasm"/>
    <property type="evidence" value="ECO:0007669"/>
    <property type="project" value="TreeGrafter"/>
</dbReference>
<dbReference type="Proteomes" id="UP000528411">
    <property type="component" value="Unassembled WGS sequence"/>
</dbReference>
<feature type="non-terminal residue" evidence="4">
    <location>
        <position position="416"/>
    </location>
</feature>
<gene>
    <name evidence="4" type="primary">Spata2l</name>
    <name evidence="4" type="ORF">BALREX_R03582</name>
</gene>
<protein>
    <submittedName>
        <fullName evidence="4">SPA2L protein</fullName>
    </submittedName>
</protein>
<feature type="non-terminal residue" evidence="4">
    <location>
        <position position="1"/>
    </location>
</feature>
<evidence type="ECO:0000256" key="2">
    <source>
        <dbReference type="SAM" id="MobiDB-lite"/>
    </source>
</evidence>
<dbReference type="PANTHER" id="PTHR15326:SF7">
    <property type="entry name" value="SPERMATOGENESIS-ASSOCIATED PROTEIN 2-LIKE PROTEIN"/>
    <property type="match status" value="1"/>
</dbReference>
<dbReference type="EMBL" id="VYZW01066746">
    <property type="protein sequence ID" value="NXS50826.1"/>
    <property type="molecule type" value="Genomic_DNA"/>
</dbReference>
<dbReference type="OrthoDB" id="9837000at2759"/>
<dbReference type="Gene3D" id="1.20.58.2190">
    <property type="match status" value="1"/>
</dbReference>
<keyword evidence="5" id="KW-1185">Reference proteome</keyword>
<reference evidence="4 5" key="1">
    <citation type="submission" date="2019-09" db="EMBL/GenBank/DDBJ databases">
        <title>Bird 10,000 Genomes (B10K) Project - Family phase.</title>
        <authorList>
            <person name="Zhang G."/>
        </authorList>
    </citation>
    <scope>NUCLEOTIDE SEQUENCE [LARGE SCALE GENOMIC DNA]</scope>
    <source>
        <strain evidence="4">B10K-DU-012-56</strain>
    </source>
</reference>
<feature type="region of interest" description="Disordered" evidence="2">
    <location>
        <begin position="234"/>
        <end position="297"/>
    </location>
</feature>
<evidence type="ECO:0000256" key="1">
    <source>
        <dbReference type="ARBA" id="ARBA00038142"/>
    </source>
</evidence>
<feature type="domain" description="Spermatogenesis-associated protein 2 PUB-like" evidence="3">
    <location>
        <begin position="83"/>
        <end position="207"/>
    </location>
</feature>
<dbReference type="Pfam" id="PF21388">
    <property type="entry name" value="SPATA2_PUB-like"/>
    <property type="match status" value="1"/>
</dbReference>
<evidence type="ECO:0000259" key="3">
    <source>
        <dbReference type="Pfam" id="PF21388"/>
    </source>
</evidence>
<dbReference type="AlphaFoldDB" id="A0A7L2UY35"/>
<feature type="compositionally biased region" description="Basic and acidic residues" evidence="2">
    <location>
        <begin position="257"/>
        <end position="280"/>
    </location>
</feature>
<proteinExistence type="inferred from homology"/>
<comment type="similarity">
    <text evidence="1">Belongs to the SPATA2 family.</text>
</comment>
<accession>A0A7L2UY35</accession>
<sequence>MCAGSVLRQEYRQEYGQEYQQEYRQCLEREFRRGRAGACSDPSFGERLRQRLRSEPALLGALQDDAPALLAHGLRGRPDPGLALQGLAAAFRLLELAAVNLYLFPWRKEFSTVQTFSGVYVHLLRPALPEADLVRSFGRLGYERRDPHCLAISRLPPGPELAAAACGFFACRLECEILAEVVLRLWPCRPHAEDLLKARQLAEDAEACVEMLRQLGMQREAAANCGNSVDLYRETPASPEDTGGEDVAPAALWRDPGSPRDAPDVPGRGWDRCGDGERGQELLPAMGNPDPDTSSSSSFCLFPEQELGRAGGALCGLAMASRSSQVPGDPQDLPPAAPGEAPELPCYQLHSCLRRGALPSYCCTTCQQLHAGACAAGQACRTRHRGQELRSERQQRLWLQRTEVDMLLADGSGPWS</sequence>
<dbReference type="InterPro" id="IPR048839">
    <property type="entry name" value="SPATA2_PUB-like"/>
</dbReference>